<dbReference type="CDD" id="cd01949">
    <property type="entry name" value="GGDEF"/>
    <property type="match status" value="1"/>
</dbReference>
<dbReference type="Gene3D" id="3.30.450.20">
    <property type="entry name" value="PAS domain"/>
    <property type="match status" value="2"/>
</dbReference>
<dbReference type="OrthoDB" id="6597954at2"/>
<dbReference type="CDD" id="cd01948">
    <property type="entry name" value="EAL"/>
    <property type="match status" value="1"/>
</dbReference>
<feature type="domain" description="EAL" evidence="8">
    <location>
        <begin position="533"/>
        <end position="787"/>
    </location>
</feature>
<evidence type="ECO:0000259" key="6">
    <source>
        <dbReference type="PROSITE" id="PS50112"/>
    </source>
</evidence>
<dbReference type="SMART" id="SM00091">
    <property type="entry name" value="PAS"/>
    <property type="match status" value="2"/>
</dbReference>
<evidence type="ECO:0000256" key="1">
    <source>
        <dbReference type="ARBA" id="ARBA00001946"/>
    </source>
</evidence>
<sequence>MEPALVSAGLLGPGCERAEDRRFLTALPNTIWLPRFTHHLINPMDQNVLATEIVEPFSRSLSFLGHGGEMGRAMREKDWLGSPLDEPGQWPQELKSTIALMLNSGHSMFLAWGPELTFFYNDAYIPLLGSKHPALGKPFQDVWHDIWPDIEPIVLDALAGKSTWLEDFRLLTERNGYPEEAFFTFSYSPVRNSQGEVCGLFSAVNETTGKVDAMNRRRAVEEELVQSQEQLRQSNEYLNTIISQASVGIAQTDIEGRFMLVNDRYCEILGRSRADLLGRKVKDLTHPEDQLLHAEAFDRVVRSGEALFIEKRGLRPDGSHVWVNNHLSLSRDADGNPQHVIKVSIDITERKENELHIKYLATHDPLTKLPNRTLLKERMLHSIQAAQYLGTKVALLFLDLNRFKMVNDSLGHDQGDQLLKVIAERLRSCTREGDTTARIGGDEFVIVLDALEFVSDAIGIAEEVLASVAEPVRLAGHDVSVSTSIGISVYPRDGSDPTILLKSADTAMYQAKEMGGGTFRFYSPDMNARLLERLLTESRLREAIGRGELVLYYQPRVSLVKERIVAIEALVRWDHPENGLMLPDDFIPIAEEIGLIEEIGRTVLMQACEQNKRWQQQGQDPVRVSVNISPRQLTQGDLPYLVRSVLEATGLAPQWLELEVTESGLMHNITAAQETLQQIRDLGVGISIDDFGTGYSSLNHLKRLPIDTLKIDKTFVRDLPFDSDDVSIVTATIALAKSMNLRVVAEGVRSVEQLYFLKDRECEEVQGYLFGLPVPAEQMEGVLMHPDSIIPLARK</sequence>
<feature type="domain" description="PAC" evidence="7">
    <location>
        <begin position="307"/>
        <end position="359"/>
    </location>
</feature>
<accession>A0A4P7XFK9</accession>
<dbReference type="InterPro" id="IPR035919">
    <property type="entry name" value="EAL_sf"/>
</dbReference>
<dbReference type="InterPro" id="IPR001610">
    <property type="entry name" value="PAC"/>
</dbReference>
<proteinExistence type="predicted"/>
<dbReference type="SMART" id="SM00086">
    <property type="entry name" value="PAC"/>
    <property type="match status" value="2"/>
</dbReference>
<dbReference type="InterPro" id="IPR013656">
    <property type="entry name" value="PAS_4"/>
</dbReference>
<protein>
    <recommendedName>
        <fullName evidence="2">cyclic-guanylate-specific phosphodiesterase</fullName>
        <ecNumber evidence="2">3.1.4.52</ecNumber>
    </recommendedName>
</protein>
<organism evidence="10 11">
    <name type="scientific">Hydrocarboniclastica marina</name>
    <dbReference type="NCBI Taxonomy" id="2259620"/>
    <lineage>
        <taxon>Bacteria</taxon>
        <taxon>Pseudomonadati</taxon>
        <taxon>Pseudomonadota</taxon>
        <taxon>Gammaproteobacteria</taxon>
        <taxon>Alteromonadales</taxon>
        <taxon>Alteromonadaceae</taxon>
        <taxon>Hydrocarboniclastica</taxon>
    </lineage>
</organism>
<dbReference type="GO" id="GO:0071732">
    <property type="term" value="P:cellular response to nitric oxide"/>
    <property type="evidence" value="ECO:0007669"/>
    <property type="project" value="UniProtKB-ARBA"/>
</dbReference>
<feature type="coiled-coil region" evidence="5">
    <location>
        <begin position="210"/>
        <end position="237"/>
    </location>
</feature>
<evidence type="ECO:0000256" key="4">
    <source>
        <dbReference type="ARBA" id="ARBA00051114"/>
    </source>
</evidence>
<evidence type="ECO:0000259" key="7">
    <source>
        <dbReference type="PROSITE" id="PS50113"/>
    </source>
</evidence>
<dbReference type="InterPro" id="IPR001633">
    <property type="entry name" value="EAL_dom"/>
</dbReference>
<comment type="cofactor">
    <cofactor evidence="1">
        <name>Mg(2+)</name>
        <dbReference type="ChEBI" id="CHEBI:18420"/>
    </cofactor>
</comment>
<dbReference type="KEGG" id="hmi:soil367_04360"/>
<evidence type="ECO:0000256" key="2">
    <source>
        <dbReference type="ARBA" id="ARBA00012282"/>
    </source>
</evidence>
<dbReference type="SUPFAM" id="SSF55785">
    <property type="entry name" value="PYP-like sensor domain (PAS domain)"/>
    <property type="match status" value="2"/>
</dbReference>
<evidence type="ECO:0000259" key="9">
    <source>
        <dbReference type="PROSITE" id="PS50887"/>
    </source>
</evidence>
<evidence type="ECO:0000259" key="8">
    <source>
        <dbReference type="PROSITE" id="PS50883"/>
    </source>
</evidence>
<dbReference type="SUPFAM" id="SSF55073">
    <property type="entry name" value="Nucleotide cyclase"/>
    <property type="match status" value="1"/>
</dbReference>
<dbReference type="InterPro" id="IPR035965">
    <property type="entry name" value="PAS-like_dom_sf"/>
</dbReference>
<dbReference type="Pfam" id="PF08448">
    <property type="entry name" value="PAS_4"/>
    <property type="match status" value="1"/>
</dbReference>
<dbReference type="Gene3D" id="3.20.20.450">
    <property type="entry name" value="EAL domain"/>
    <property type="match status" value="1"/>
</dbReference>
<dbReference type="InterPro" id="IPR029787">
    <property type="entry name" value="Nucleotide_cyclase"/>
</dbReference>
<keyword evidence="11" id="KW-1185">Reference proteome</keyword>
<dbReference type="Proteomes" id="UP000298049">
    <property type="component" value="Chromosome"/>
</dbReference>
<dbReference type="InterPro" id="IPR000160">
    <property type="entry name" value="GGDEF_dom"/>
</dbReference>
<dbReference type="SMART" id="SM00267">
    <property type="entry name" value="GGDEF"/>
    <property type="match status" value="1"/>
</dbReference>
<dbReference type="PROSITE" id="PS50112">
    <property type="entry name" value="PAS"/>
    <property type="match status" value="1"/>
</dbReference>
<dbReference type="Pfam" id="PF00990">
    <property type="entry name" value="GGDEF"/>
    <property type="match status" value="1"/>
</dbReference>
<dbReference type="Pfam" id="PF00563">
    <property type="entry name" value="EAL"/>
    <property type="match status" value="1"/>
</dbReference>
<dbReference type="NCBIfam" id="TIGR00229">
    <property type="entry name" value="sensory_box"/>
    <property type="match status" value="1"/>
</dbReference>
<dbReference type="GO" id="GO:0071111">
    <property type="term" value="F:cyclic-guanylate-specific phosphodiesterase activity"/>
    <property type="evidence" value="ECO:0007669"/>
    <property type="project" value="UniProtKB-EC"/>
</dbReference>
<reference evidence="10 11" key="1">
    <citation type="submission" date="2018-07" db="EMBL/GenBank/DDBJ databases">
        <title>Marsedoiliclastica nanhaica gen. nov. sp. nov., a novel marine hydrocarbonoclastic bacterium isolated from an in-situ enriched hydrocarbon-degrading consortium in deep-sea sediment.</title>
        <authorList>
            <person name="Dong C."/>
            <person name="Ma T."/>
            <person name="Liu R."/>
            <person name="Shao Z."/>
        </authorList>
    </citation>
    <scope>NUCLEOTIDE SEQUENCE [LARGE SCALE GENOMIC DNA]</scope>
    <source>
        <strain evidence="11">soil36-7</strain>
    </source>
</reference>
<dbReference type="CDD" id="cd00130">
    <property type="entry name" value="PAS"/>
    <property type="match status" value="1"/>
</dbReference>
<feature type="domain" description="GGDEF" evidence="9">
    <location>
        <begin position="391"/>
        <end position="524"/>
    </location>
</feature>
<feature type="domain" description="PAS" evidence="6">
    <location>
        <begin position="234"/>
        <end position="304"/>
    </location>
</feature>
<dbReference type="EMBL" id="CP031093">
    <property type="protein sequence ID" value="QCF25224.1"/>
    <property type="molecule type" value="Genomic_DNA"/>
</dbReference>
<dbReference type="SMART" id="SM00052">
    <property type="entry name" value="EAL"/>
    <property type="match status" value="1"/>
</dbReference>
<dbReference type="PROSITE" id="PS50883">
    <property type="entry name" value="EAL"/>
    <property type="match status" value="1"/>
</dbReference>
<dbReference type="InterPro" id="IPR052155">
    <property type="entry name" value="Biofilm_reg_signaling"/>
</dbReference>
<evidence type="ECO:0000313" key="11">
    <source>
        <dbReference type="Proteomes" id="UP000298049"/>
    </source>
</evidence>
<dbReference type="InterPro" id="IPR000014">
    <property type="entry name" value="PAS"/>
</dbReference>
<evidence type="ECO:0000256" key="3">
    <source>
        <dbReference type="ARBA" id="ARBA00022636"/>
    </source>
</evidence>
<keyword evidence="5" id="KW-0175">Coiled coil</keyword>
<comment type="catalytic activity">
    <reaction evidence="4">
        <text>3',3'-c-di-GMP + H2O = 5'-phosphoguanylyl(3'-&gt;5')guanosine + H(+)</text>
        <dbReference type="Rhea" id="RHEA:24902"/>
        <dbReference type="ChEBI" id="CHEBI:15377"/>
        <dbReference type="ChEBI" id="CHEBI:15378"/>
        <dbReference type="ChEBI" id="CHEBI:58754"/>
        <dbReference type="ChEBI" id="CHEBI:58805"/>
        <dbReference type="EC" id="3.1.4.52"/>
    </reaction>
    <physiologicalReaction direction="left-to-right" evidence="4">
        <dbReference type="Rhea" id="RHEA:24903"/>
    </physiologicalReaction>
</comment>
<dbReference type="FunFam" id="3.20.20.450:FF:000001">
    <property type="entry name" value="Cyclic di-GMP phosphodiesterase yahA"/>
    <property type="match status" value="1"/>
</dbReference>
<dbReference type="PANTHER" id="PTHR44757">
    <property type="entry name" value="DIGUANYLATE CYCLASE DGCP"/>
    <property type="match status" value="1"/>
</dbReference>
<dbReference type="Gene3D" id="3.30.70.270">
    <property type="match status" value="1"/>
</dbReference>
<dbReference type="FunFam" id="3.30.70.270:FF:000001">
    <property type="entry name" value="Diguanylate cyclase domain protein"/>
    <property type="match status" value="1"/>
</dbReference>
<dbReference type="InterPro" id="IPR043128">
    <property type="entry name" value="Rev_trsase/Diguanyl_cyclase"/>
</dbReference>
<dbReference type="NCBIfam" id="TIGR00254">
    <property type="entry name" value="GGDEF"/>
    <property type="match status" value="1"/>
</dbReference>
<dbReference type="SUPFAM" id="SSF141868">
    <property type="entry name" value="EAL domain-like"/>
    <property type="match status" value="1"/>
</dbReference>
<name>A0A4P7XFK9_9ALTE</name>
<dbReference type="AlphaFoldDB" id="A0A4P7XFK9"/>
<evidence type="ECO:0000313" key="10">
    <source>
        <dbReference type="EMBL" id="QCF25224.1"/>
    </source>
</evidence>
<dbReference type="EC" id="3.1.4.52" evidence="2"/>
<dbReference type="PANTHER" id="PTHR44757:SF2">
    <property type="entry name" value="BIOFILM ARCHITECTURE MAINTENANCE PROTEIN MBAA"/>
    <property type="match status" value="1"/>
</dbReference>
<keyword evidence="3" id="KW-0973">c-di-GMP</keyword>
<gene>
    <name evidence="10" type="ORF">soil367_04360</name>
</gene>
<dbReference type="PROSITE" id="PS50887">
    <property type="entry name" value="GGDEF"/>
    <property type="match status" value="1"/>
</dbReference>
<evidence type="ECO:0000256" key="5">
    <source>
        <dbReference type="SAM" id="Coils"/>
    </source>
</evidence>
<dbReference type="PROSITE" id="PS50113">
    <property type="entry name" value="PAC"/>
    <property type="match status" value="1"/>
</dbReference>
<dbReference type="InterPro" id="IPR000700">
    <property type="entry name" value="PAS-assoc_C"/>
</dbReference>